<dbReference type="InterPro" id="IPR002201">
    <property type="entry name" value="Glyco_trans_9"/>
</dbReference>
<dbReference type="PANTHER" id="PTHR30160:SF1">
    <property type="entry name" value="LIPOPOLYSACCHARIDE 1,2-N-ACETYLGLUCOSAMINETRANSFERASE-RELATED"/>
    <property type="match status" value="1"/>
</dbReference>
<dbReference type="PANTHER" id="PTHR30160">
    <property type="entry name" value="TETRAACYLDISACCHARIDE 4'-KINASE-RELATED"/>
    <property type="match status" value="1"/>
</dbReference>
<dbReference type="EMBL" id="QFOT01000043">
    <property type="protein sequence ID" value="PZP55965.1"/>
    <property type="molecule type" value="Genomic_DNA"/>
</dbReference>
<protein>
    <submittedName>
        <fullName evidence="3">Glycosyltransferase 9 family protein</fullName>
    </submittedName>
</protein>
<accession>A0A2W5FIY5</accession>
<keyword evidence="2 3" id="KW-0808">Transferase</keyword>
<keyword evidence="1" id="KW-0328">Glycosyltransferase</keyword>
<dbReference type="Proteomes" id="UP000249739">
    <property type="component" value="Unassembled WGS sequence"/>
</dbReference>
<name>A0A2W5FIY5_9BACT</name>
<reference evidence="3 4" key="1">
    <citation type="submission" date="2017-08" db="EMBL/GenBank/DDBJ databases">
        <title>Infants hospitalized years apart are colonized by the same room-sourced microbial strains.</title>
        <authorList>
            <person name="Brooks B."/>
            <person name="Olm M.R."/>
            <person name="Firek B.A."/>
            <person name="Baker R."/>
            <person name="Thomas B.C."/>
            <person name="Morowitz M.J."/>
            <person name="Banfield J.F."/>
        </authorList>
    </citation>
    <scope>NUCLEOTIDE SEQUENCE [LARGE SCALE GENOMIC DNA]</scope>
    <source>
        <strain evidence="3">S2_006_000_R2_64</strain>
    </source>
</reference>
<dbReference type="Pfam" id="PF01075">
    <property type="entry name" value="Glyco_transf_9"/>
    <property type="match status" value="1"/>
</dbReference>
<gene>
    <name evidence="3" type="ORF">DI586_05180</name>
</gene>
<dbReference type="SUPFAM" id="SSF53756">
    <property type="entry name" value="UDP-Glycosyltransferase/glycogen phosphorylase"/>
    <property type="match status" value="1"/>
</dbReference>
<dbReference type="AlphaFoldDB" id="A0A2W5FIY5"/>
<organism evidence="3 4">
    <name type="scientific">Micavibrio aeruginosavorus</name>
    <dbReference type="NCBI Taxonomy" id="349221"/>
    <lineage>
        <taxon>Bacteria</taxon>
        <taxon>Pseudomonadati</taxon>
        <taxon>Bdellovibrionota</taxon>
        <taxon>Bdellovibrionia</taxon>
        <taxon>Bdellovibrionales</taxon>
        <taxon>Pseudobdellovibrionaceae</taxon>
        <taxon>Micavibrio</taxon>
    </lineage>
</organism>
<dbReference type="GO" id="GO:0008713">
    <property type="term" value="F:ADP-heptose-lipopolysaccharide heptosyltransferase activity"/>
    <property type="evidence" value="ECO:0007669"/>
    <property type="project" value="TreeGrafter"/>
</dbReference>
<evidence type="ECO:0000313" key="3">
    <source>
        <dbReference type="EMBL" id="PZP55965.1"/>
    </source>
</evidence>
<dbReference type="InterPro" id="IPR051199">
    <property type="entry name" value="LPS_LOS_Heptosyltrfase"/>
</dbReference>
<comment type="caution">
    <text evidence="3">The sequence shown here is derived from an EMBL/GenBank/DDBJ whole genome shotgun (WGS) entry which is preliminary data.</text>
</comment>
<evidence type="ECO:0000256" key="2">
    <source>
        <dbReference type="ARBA" id="ARBA00022679"/>
    </source>
</evidence>
<dbReference type="CDD" id="cd03789">
    <property type="entry name" value="GT9_LPS_heptosyltransferase"/>
    <property type="match status" value="1"/>
</dbReference>
<dbReference type="Gene3D" id="3.40.50.2000">
    <property type="entry name" value="Glycogen Phosphorylase B"/>
    <property type="match status" value="2"/>
</dbReference>
<proteinExistence type="predicted"/>
<evidence type="ECO:0000256" key="1">
    <source>
        <dbReference type="ARBA" id="ARBA00022676"/>
    </source>
</evidence>
<dbReference type="GO" id="GO:0005829">
    <property type="term" value="C:cytosol"/>
    <property type="evidence" value="ECO:0007669"/>
    <property type="project" value="TreeGrafter"/>
</dbReference>
<evidence type="ECO:0000313" key="4">
    <source>
        <dbReference type="Proteomes" id="UP000249739"/>
    </source>
</evidence>
<dbReference type="GO" id="GO:0009244">
    <property type="term" value="P:lipopolysaccharide core region biosynthetic process"/>
    <property type="evidence" value="ECO:0007669"/>
    <property type="project" value="TreeGrafter"/>
</dbReference>
<sequence length="308" mass="34588">MSEKSRILVIKLGALGDFMYALGPMRAIRDHHKDAHITLLTQKPYVGLANKTGFFDDIILDARPKYNPADWLSFRKRLNDEKFTRVYDLQNNDRTSLYFKLFSPRPEWSGIAKGASHRNTDPERQKFHAFIGHRNTLRLAGIENTMLDPLEWMQSDISRFNLKKPYALLIPGSAPSRPNKRWPAENYHQLAQKLIAAKIQPVIIGSNSETALSAEISQGLDVVNITGQTDLNDIPALAREAIVAIGNDTGPMHMVSMTGCPSIMFFRSDESTIEKHGPQNPASQSFESDNLNEISIDKVFAAIEKIAL</sequence>